<evidence type="ECO:0000256" key="11">
    <source>
        <dbReference type="SAM" id="Phobius"/>
    </source>
</evidence>
<feature type="transmembrane region" description="Helical" evidence="11">
    <location>
        <begin position="1328"/>
        <end position="1348"/>
    </location>
</feature>
<feature type="compositionally biased region" description="Basic and acidic residues" evidence="10">
    <location>
        <begin position="651"/>
        <end position="660"/>
    </location>
</feature>
<feature type="transmembrane region" description="Helical" evidence="11">
    <location>
        <begin position="1019"/>
        <end position="1044"/>
    </location>
</feature>
<comment type="subcellular location">
    <subcellularLocation>
        <location evidence="2">Membrane</location>
        <topology evidence="2">Multi-pass membrane protein</topology>
    </subcellularLocation>
</comment>
<comment type="catalytic activity">
    <reaction evidence="1">
        <text>S-ubiquitinyl-[E2 ubiquitin-conjugating enzyme]-L-cysteine + [acceptor protein]-L-lysine = [E2 ubiquitin-conjugating enzyme]-L-cysteine + N(6)-ubiquitinyl-[acceptor protein]-L-lysine.</text>
        <dbReference type="EC" id="2.3.2.27"/>
    </reaction>
</comment>
<gene>
    <name evidence="12" type="ORF">EHS25_000513</name>
</gene>
<comment type="pathway">
    <text evidence="3">Protein modification; protein ubiquitination.</text>
</comment>
<feature type="transmembrane region" description="Helical" evidence="11">
    <location>
        <begin position="971"/>
        <end position="992"/>
    </location>
</feature>
<organism evidence="12 13">
    <name type="scientific">Saitozyma podzolica</name>
    <dbReference type="NCBI Taxonomy" id="1890683"/>
    <lineage>
        <taxon>Eukaryota</taxon>
        <taxon>Fungi</taxon>
        <taxon>Dikarya</taxon>
        <taxon>Basidiomycota</taxon>
        <taxon>Agaricomycotina</taxon>
        <taxon>Tremellomycetes</taxon>
        <taxon>Tremellales</taxon>
        <taxon>Trimorphomycetaceae</taxon>
        <taxon>Saitozyma</taxon>
    </lineage>
</organism>
<feature type="region of interest" description="Disordered" evidence="10">
    <location>
        <begin position="1665"/>
        <end position="1687"/>
    </location>
</feature>
<dbReference type="OrthoDB" id="264354at2759"/>
<feature type="compositionally biased region" description="Basic and acidic residues" evidence="10">
    <location>
        <begin position="1796"/>
        <end position="1816"/>
    </location>
</feature>
<evidence type="ECO:0000256" key="2">
    <source>
        <dbReference type="ARBA" id="ARBA00004141"/>
    </source>
</evidence>
<evidence type="ECO:0000256" key="1">
    <source>
        <dbReference type="ARBA" id="ARBA00000900"/>
    </source>
</evidence>
<sequence length="1816" mass="200727">MDHHSASVGFDDEPEEGQCPCCRPAPHRGGPVHAWSSDFRDASAEPGRCVQGMPRRGRRGQSDGAPVQVFRVSQVCARGLSEELAGDQSEAVFLRTLTWITDNLIYSSPLSLPPNATEIDTVLNASSTTATAIESPTSTFNRWDDLTIGDLLVRPITTIWSVLFNTPPMTFAFVEKPLSSLSLPRLSAPSLPSRPNVTSISWAALDPFLSPEQVTLPGFIFRGQILTLALAGVIITVILLREWVIGHDWAQHEVPAQDKKEEAIDPDEWIVVGGRARRKGTAVSPSGRYGSWREYYRWRQSMRERHANKDGSEWTMRRTKTYPLREGEQGAADEDLGYLDLAEASPPGMDEDSPPSAVAHARQVRSTAGSSAPRLFDDWAAAPAGPGPSTLAARRLASPVVENGMKLGDFKSIPGIASGSGETARTPSRMPEGKAVMWSPPEMLEDDKGKGKDRDTIEGSLPTSEGATNEDIQATPGTVSEVDESRDSTERPVPDVPTQADEAGIDTDMWLPTSPPRLDRPALRPAIPPPIRLSPRDAQPLDAPMSSRTYPTYASSEESKSALLSAADAMYSANLNSLTAELDAIRRGIEDLPLNDDGMRDRRALRDLRERTVDVRGKLRDERARLAALRARFEDIPEPDGQPVDDSVAEDGARPRDEDRLFRRAYDLAEVTGGYHPPTPPRPAVDDEQALRGPDRFLLDPAVRQDEDEEHGDEDEWEDIDDRDEDRPDPVALGQVEEPREDAEEVAELARVAEALEVVDGEAEMEEAGWDREDWDGVLEVIGLIGPLQNLAQNITLAVIIMGAALSLLVGMPMVIGKVLLCTDIIHPLARLATMTFRGVKTITDPVVDIAWEILREVLLIPGLASIRALESIAARKLGLATTSLGSSYTSTSTVDAVVPASVKPSFSTMSAWLASLPYLGGLFAQLSSRSVITLVLDTLEMIGHTAYTLHARSREISLVIAKSGGLADRAWSLVLAYAVGLVLAGLIALLAEDTPAPRDRRGVADEIRKYWSCLKLGFFLGLELLAFPLCVGICIDLSIIPLFPGATLANRLQDLQSGPFGTLFVAWLTGTTFMYGFAQMLSWVRAICRPGAMFFIRDPHDPSYAPVKDIIERPARGQIRKLAISSVLYSMLIWWLFGAVTWGVSLQPWVKVLPLRLHEFGPISSTPFDYVLLLLVAPPMLNDIRFRHRIKKLLSLWWHSSSRVFNLTSVMFGVRMPPGHDKDETESLPIRLFWAALDVPFRVMFGPYFAGPTFARVPADDHVVLLPRTSGTGREGALVPLTAHGTPRTRADKIRIIRQDLATHRAKRDPKTDYVTVWLPRYWRTRVYVHILATAIAAGLAVGAAVFTPLLVGRGLMGMVLGKVHDGYSMITGFFTLYALAFFARKTKSFVSTLDRAAMLRKSSRSTRIKRSVFTGLRRVYALVMLFGVHAMFRGILWELQAGMVIRYGTSEAASVLHIWDAWAMGVVLDVLEIAVREQLGQRYRPPATFDRLHGFFRRPFRARLGPLTGAVLLSVGWMVCQMTMPLVLTLVMNVITAPLEPTDAFRTVQRESCRSIPTHAMSRLQINLELYHFSRSVENVYSAVEHAVQANSLFAVRFSGPVTWLYVTLWTHRRWIKRKVVAWRQGVIDAEYVLEERVENYVAPSTQEREQGGHGVVLEQEQDEADEADEAEGEGEGEGEDLEVEEVGELNGMGALGGARDRVMGGLDGDGVHGVEALNRRGDLHELGQELVAGHDHDHDHEHHHGHHHGHSHGHGERRLEVGVIQQEEGTVEVIQFEGDEARDAEWEDEEDQTREASEVESSYGDREGEERRV</sequence>
<keyword evidence="13" id="KW-1185">Reference proteome</keyword>
<dbReference type="Proteomes" id="UP000279259">
    <property type="component" value="Unassembled WGS sequence"/>
</dbReference>
<keyword evidence="9 11" id="KW-0472">Membrane</keyword>
<feature type="region of interest" description="Disordered" evidence="10">
    <location>
        <begin position="412"/>
        <end position="554"/>
    </location>
</feature>
<feature type="transmembrane region" description="Helical" evidence="11">
    <location>
        <begin position="795"/>
        <end position="816"/>
    </location>
</feature>
<evidence type="ECO:0000256" key="10">
    <source>
        <dbReference type="SAM" id="MobiDB-lite"/>
    </source>
</evidence>
<dbReference type="PANTHER" id="PTHR13145:SF0">
    <property type="entry name" value="E3 UBIQUITIN-PROTEIN LIGASE MARCHF6"/>
    <property type="match status" value="1"/>
</dbReference>
<dbReference type="PANTHER" id="PTHR13145">
    <property type="entry name" value="SSM4 PROTEIN"/>
    <property type="match status" value="1"/>
</dbReference>
<feature type="compositionally biased region" description="Basic and acidic residues" evidence="10">
    <location>
        <begin position="483"/>
        <end position="493"/>
    </location>
</feature>
<feature type="transmembrane region" description="Helical" evidence="11">
    <location>
        <begin position="1123"/>
        <end position="1144"/>
    </location>
</feature>
<comment type="caution">
    <text evidence="12">The sequence shown here is derived from an EMBL/GenBank/DDBJ whole genome shotgun (WGS) entry which is preliminary data.</text>
</comment>
<feature type="transmembrane region" description="Helical" evidence="11">
    <location>
        <begin position="1164"/>
        <end position="1182"/>
    </location>
</feature>
<reference evidence="12 13" key="1">
    <citation type="submission" date="2018-11" db="EMBL/GenBank/DDBJ databases">
        <title>Genome sequence of Saitozyma podzolica DSM 27192.</title>
        <authorList>
            <person name="Aliyu H."/>
            <person name="Gorte O."/>
            <person name="Ochsenreither K."/>
        </authorList>
    </citation>
    <scope>NUCLEOTIDE SEQUENCE [LARGE SCALE GENOMIC DNA]</scope>
    <source>
        <strain evidence="12 13">DSM 27192</strain>
    </source>
</reference>
<proteinExistence type="predicted"/>
<dbReference type="EMBL" id="RSCD01000001">
    <property type="protein sequence ID" value="RSH95423.1"/>
    <property type="molecule type" value="Genomic_DNA"/>
</dbReference>
<evidence type="ECO:0000313" key="12">
    <source>
        <dbReference type="EMBL" id="RSH95423.1"/>
    </source>
</evidence>
<accession>A0A427YWB0</accession>
<evidence type="ECO:0000256" key="4">
    <source>
        <dbReference type="ARBA" id="ARBA00012483"/>
    </source>
</evidence>
<feature type="compositionally biased region" description="Polar residues" evidence="10">
    <location>
        <begin position="461"/>
        <end position="478"/>
    </location>
</feature>
<evidence type="ECO:0000256" key="9">
    <source>
        <dbReference type="ARBA" id="ARBA00023136"/>
    </source>
</evidence>
<evidence type="ECO:0000256" key="7">
    <source>
        <dbReference type="ARBA" id="ARBA00022786"/>
    </source>
</evidence>
<dbReference type="EC" id="2.3.2.27" evidence="4"/>
<evidence type="ECO:0000256" key="5">
    <source>
        <dbReference type="ARBA" id="ARBA00022679"/>
    </source>
</evidence>
<keyword evidence="5" id="KW-0808">Transferase</keyword>
<keyword evidence="7" id="KW-0833">Ubl conjugation pathway</keyword>
<feature type="transmembrane region" description="Helical" evidence="11">
    <location>
        <begin position="1368"/>
        <end position="1385"/>
    </location>
</feature>
<feature type="region of interest" description="Disordered" evidence="10">
    <location>
        <begin position="1778"/>
        <end position="1816"/>
    </location>
</feature>
<feature type="region of interest" description="Disordered" evidence="10">
    <location>
        <begin position="341"/>
        <end position="361"/>
    </location>
</feature>
<feature type="compositionally biased region" description="Basic and acidic residues" evidence="10">
    <location>
        <begin position="446"/>
        <end position="457"/>
    </location>
</feature>
<feature type="transmembrane region" description="Helical" evidence="11">
    <location>
        <begin position="1064"/>
        <end position="1085"/>
    </location>
</feature>
<dbReference type="STRING" id="1890683.A0A427YWB0"/>
<evidence type="ECO:0000256" key="8">
    <source>
        <dbReference type="ARBA" id="ARBA00022989"/>
    </source>
</evidence>
<keyword evidence="6 11" id="KW-0812">Transmembrane</keyword>
<feature type="compositionally biased region" description="Basic residues" evidence="10">
    <location>
        <begin position="1746"/>
        <end position="1755"/>
    </location>
</feature>
<feature type="compositionally biased region" description="Acidic residues" evidence="10">
    <location>
        <begin position="706"/>
        <end position="724"/>
    </location>
</feature>
<feature type="transmembrane region" description="Helical" evidence="11">
    <location>
        <begin position="1421"/>
        <end position="1438"/>
    </location>
</feature>
<evidence type="ECO:0000256" key="6">
    <source>
        <dbReference type="ARBA" id="ARBA00022692"/>
    </source>
</evidence>
<feature type="region of interest" description="Disordered" evidence="10">
    <location>
        <begin position="700"/>
        <end position="743"/>
    </location>
</feature>
<feature type="region of interest" description="Disordered" evidence="10">
    <location>
        <begin position="1738"/>
        <end position="1759"/>
    </location>
</feature>
<feature type="region of interest" description="Disordered" evidence="10">
    <location>
        <begin position="630"/>
        <end position="660"/>
    </location>
</feature>
<dbReference type="GO" id="GO:0005789">
    <property type="term" value="C:endoplasmic reticulum membrane"/>
    <property type="evidence" value="ECO:0007669"/>
    <property type="project" value="TreeGrafter"/>
</dbReference>
<dbReference type="GO" id="GO:0061630">
    <property type="term" value="F:ubiquitin protein ligase activity"/>
    <property type="evidence" value="ECO:0007669"/>
    <property type="project" value="UniProtKB-EC"/>
</dbReference>
<keyword evidence="8 11" id="KW-1133">Transmembrane helix</keyword>
<dbReference type="GO" id="GO:0036503">
    <property type="term" value="P:ERAD pathway"/>
    <property type="evidence" value="ECO:0007669"/>
    <property type="project" value="TreeGrafter"/>
</dbReference>
<evidence type="ECO:0000313" key="13">
    <source>
        <dbReference type="Proteomes" id="UP000279259"/>
    </source>
</evidence>
<name>A0A427YWB0_9TREE</name>
<protein>
    <recommendedName>
        <fullName evidence="4">RING-type E3 ubiquitin transferase</fullName>
        <ecNumber evidence="4">2.3.2.27</ecNumber>
    </recommendedName>
</protein>
<evidence type="ECO:0000256" key="3">
    <source>
        <dbReference type="ARBA" id="ARBA00004906"/>
    </source>
</evidence>